<gene>
    <name evidence="2" type="ORF">EHS24_004294</name>
</gene>
<dbReference type="EMBL" id="RSCE01000002">
    <property type="protein sequence ID" value="RSH86077.1"/>
    <property type="molecule type" value="Genomic_DNA"/>
</dbReference>
<protein>
    <submittedName>
        <fullName evidence="2">Uncharacterized protein</fullName>
    </submittedName>
</protein>
<organism evidence="2 3">
    <name type="scientific">Apiotrichum porosum</name>
    <dbReference type="NCBI Taxonomy" id="105984"/>
    <lineage>
        <taxon>Eukaryota</taxon>
        <taxon>Fungi</taxon>
        <taxon>Dikarya</taxon>
        <taxon>Basidiomycota</taxon>
        <taxon>Agaricomycotina</taxon>
        <taxon>Tremellomycetes</taxon>
        <taxon>Trichosporonales</taxon>
        <taxon>Trichosporonaceae</taxon>
        <taxon>Apiotrichum</taxon>
    </lineage>
</organism>
<evidence type="ECO:0000313" key="3">
    <source>
        <dbReference type="Proteomes" id="UP000279236"/>
    </source>
</evidence>
<accession>A0A427Y4S4</accession>
<comment type="caution">
    <text evidence="2">The sequence shown here is derived from an EMBL/GenBank/DDBJ whole genome shotgun (WGS) entry which is preliminary data.</text>
</comment>
<dbReference type="Proteomes" id="UP000279236">
    <property type="component" value="Unassembled WGS sequence"/>
</dbReference>
<evidence type="ECO:0000313" key="2">
    <source>
        <dbReference type="EMBL" id="RSH86077.1"/>
    </source>
</evidence>
<feature type="compositionally biased region" description="Polar residues" evidence="1">
    <location>
        <begin position="1"/>
        <end position="15"/>
    </location>
</feature>
<dbReference type="GeneID" id="39588837"/>
<name>A0A427Y4S4_9TREE</name>
<evidence type="ECO:0000256" key="1">
    <source>
        <dbReference type="SAM" id="MobiDB-lite"/>
    </source>
</evidence>
<feature type="compositionally biased region" description="Low complexity" evidence="1">
    <location>
        <begin position="16"/>
        <end position="48"/>
    </location>
</feature>
<feature type="region of interest" description="Disordered" evidence="1">
    <location>
        <begin position="1"/>
        <end position="51"/>
    </location>
</feature>
<reference evidence="2 3" key="1">
    <citation type="submission" date="2018-11" db="EMBL/GenBank/DDBJ databases">
        <title>Genome sequence of Apiotrichum porosum DSM 27194.</title>
        <authorList>
            <person name="Aliyu H."/>
            <person name="Gorte O."/>
            <person name="Ochsenreither K."/>
        </authorList>
    </citation>
    <scope>NUCLEOTIDE SEQUENCE [LARGE SCALE GENOMIC DNA]</scope>
    <source>
        <strain evidence="2 3">DSM 27194</strain>
    </source>
</reference>
<dbReference type="RefSeq" id="XP_028478862.1">
    <property type="nucleotide sequence ID" value="XM_028619890.1"/>
</dbReference>
<sequence length="197" mass="22284">MVMPQQVNAPTPVTQTDANGTSSDSSDSNNGQQAQTQSSSEQDDMSSSGEIDFHDWDSISAGFYDVDTIGYNDQMHHRNGFVHDIHGDVRNADGSIHRTWASLSTDLRTIDHLIDGNVRLFHESIPFRTHQQHLEAYERAHQRRMDDRLVDYLRGAYRWPSEFEYPPNSDPDNVGFAPMRYTGVWETLLASPEPSAS</sequence>
<keyword evidence="3" id="KW-1185">Reference proteome</keyword>
<dbReference type="AlphaFoldDB" id="A0A427Y4S4"/>
<proteinExistence type="predicted"/>